<reference evidence="6" key="1">
    <citation type="submission" date="2019-10" db="EMBL/GenBank/DDBJ databases">
        <title>Corvus moneduloides (New Caledonian crow) genome, bCorMon1, primary haplotype.</title>
        <authorList>
            <person name="Rutz C."/>
            <person name="Fungtammasan C."/>
            <person name="Mountcastle J."/>
            <person name="Formenti G."/>
            <person name="Chow W."/>
            <person name="Howe K."/>
            <person name="Steele M.P."/>
            <person name="Fernandes J."/>
            <person name="Gilbert M.T.P."/>
            <person name="Fedrigo O."/>
            <person name="Jarvis E.D."/>
            <person name="Gemmell N."/>
        </authorList>
    </citation>
    <scope>NUCLEOTIDE SEQUENCE [LARGE SCALE GENOMIC DNA]</scope>
</reference>
<dbReference type="PANTHER" id="PTHR11814">
    <property type="entry name" value="SULFATE TRANSPORTER"/>
    <property type="match status" value="1"/>
</dbReference>
<organism evidence="5 6">
    <name type="scientific">Corvus moneduloides</name>
    <name type="common">New Caledonian crow</name>
    <dbReference type="NCBI Taxonomy" id="1196302"/>
    <lineage>
        <taxon>Eukaryota</taxon>
        <taxon>Metazoa</taxon>
        <taxon>Chordata</taxon>
        <taxon>Craniata</taxon>
        <taxon>Vertebrata</taxon>
        <taxon>Euteleostomi</taxon>
        <taxon>Archelosauria</taxon>
        <taxon>Archosauria</taxon>
        <taxon>Dinosauria</taxon>
        <taxon>Saurischia</taxon>
        <taxon>Theropoda</taxon>
        <taxon>Coelurosauria</taxon>
        <taxon>Aves</taxon>
        <taxon>Neognathae</taxon>
        <taxon>Neoaves</taxon>
        <taxon>Telluraves</taxon>
        <taxon>Australaves</taxon>
        <taxon>Passeriformes</taxon>
        <taxon>Corvoidea</taxon>
        <taxon>Corvidae</taxon>
        <taxon>Corvus</taxon>
    </lineage>
</organism>
<accession>A0A8C3GUZ9</accession>
<comment type="subcellular location">
    <subcellularLocation>
        <location evidence="1">Membrane</location>
        <topology evidence="1">Multi-pass membrane protein</topology>
    </subcellularLocation>
</comment>
<reference evidence="5" key="3">
    <citation type="submission" date="2025-09" db="UniProtKB">
        <authorList>
            <consortium name="Ensembl"/>
        </authorList>
    </citation>
    <scope>IDENTIFICATION</scope>
</reference>
<dbReference type="AlphaFoldDB" id="A0A8C3GUZ9"/>
<dbReference type="GO" id="GO:0055085">
    <property type="term" value="P:transmembrane transport"/>
    <property type="evidence" value="ECO:0007669"/>
    <property type="project" value="InterPro"/>
</dbReference>
<dbReference type="InterPro" id="IPR011547">
    <property type="entry name" value="SLC26A/SulP_dom"/>
</dbReference>
<evidence type="ECO:0000313" key="6">
    <source>
        <dbReference type="Proteomes" id="UP000694553"/>
    </source>
</evidence>
<evidence type="ECO:0000256" key="3">
    <source>
        <dbReference type="ARBA" id="ARBA00022989"/>
    </source>
</evidence>
<sequence length="469" mass="49706">MCLDLAIVHLSPTTTESCRPGGSFPCPNTHVPTLSSCLRGHQAPVDGAEGPIASHAAASTLTDVPKPPTLVFHLGSCSLPARCSGSAAKSLLFRFLPFLRWLPRYPIKDWLLGDIVSGFSVGIMHLPQGLAYALLAGLPPVTGLYSSFYPVFLYFFFGTSRHNSVGPFAVISVMIGSLTESLMPSENFLESVNGTNATVNEELRDASRVELVATITVLTGVFQVALGLLQFGFVVTYLSDPLVRGYTTASSVHVLVSQLKNVFGVSQSEQSGPLSLFVVSGGLLAPKDPWCSPVGHIEASKNLLGRHLPCLTPVILPQIIVSTGISYGVNLNDKFGISVVGNIPSGLKPPVAPNISYFGQVVGNAFAIAVVGYAICISLGKIFALKHGYKVDSNQELIALGLSNFLGGFFQCFAISCSMSRSLVQESTGGNSQLVWIVTFVATLLLNLDIGLAVSVAFGLLTVIFRTQL</sequence>
<keyword evidence="3" id="KW-1133">Transmembrane helix</keyword>
<keyword evidence="6" id="KW-1185">Reference proteome</keyword>
<keyword evidence="2" id="KW-0812">Transmembrane</keyword>
<evidence type="ECO:0000256" key="1">
    <source>
        <dbReference type="ARBA" id="ARBA00004141"/>
    </source>
</evidence>
<dbReference type="InterPro" id="IPR001902">
    <property type="entry name" value="SLC26A/SulP_fam"/>
</dbReference>
<proteinExistence type="predicted"/>
<accession>A0A8U7MLX8</accession>
<dbReference type="GO" id="GO:0016020">
    <property type="term" value="C:membrane"/>
    <property type="evidence" value="ECO:0007669"/>
    <property type="project" value="UniProtKB-SubCell"/>
</dbReference>
<dbReference type="Proteomes" id="UP000694553">
    <property type="component" value="Unassembled WGS sequence"/>
</dbReference>
<evidence type="ECO:0000256" key="4">
    <source>
        <dbReference type="ARBA" id="ARBA00023136"/>
    </source>
</evidence>
<reference evidence="5" key="2">
    <citation type="submission" date="2025-08" db="UniProtKB">
        <authorList>
            <consortium name="Ensembl"/>
        </authorList>
    </citation>
    <scope>IDENTIFICATION</scope>
</reference>
<dbReference type="Ensembl" id="ENSCMUT00000007065.2">
    <property type="protein sequence ID" value="ENSCMUP00000006553.2"/>
    <property type="gene ID" value="ENSCMUG00000004329.2"/>
</dbReference>
<evidence type="ECO:0000313" key="5">
    <source>
        <dbReference type="Ensembl" id="ENSCMUP00000006553.2"/>
    </source>
</evidence>
<gene>
    <name evidence="5" type="primary">SLC26A6</name>
</gene>
<keyword evidence="4" id="KW-0472">Membrane</keyword>
<protein>
    <submittedName>
        <fullName evidence="5">Solute carrier family 26 member 6</fullName>
    </submittedName>
</protein>
<dbReference type="Pfam" id="PF00916">
    <property type="entry name" value="Sulfate_transp"/>
    <property type="match status" value="1"/>
</dbReference>
<evidence type="ECO:0000256" key="2">
    <source>
        <dbReference type="ARBA" id="ARBA00022692"/>
    </source>
</evidence>
<name>A0A8C3GUZ9_CORMO</name>